<dbReference type="InParanoid" id="B4CYC1"/>
<evidence type="ECO:0000256" key="7">
    <source>
        <dbReference type="SAM" id="Phobius"/>
    </source>
</evidence>
<organism evidence="8 9">
    <name type="scientific">Chthoniobacter flavus Ellin428</name>
    <dbReference type="NCBI Taxonomy" id="497964"/>
    <lineage>
        <taxon>Bacteria</taxon>
        <taxon>Pseudomonadati</taxon>
        <taxon>Verrucomicrobiota</taxon>
        <taxon>Spartobacteria</taxon>
        <taxon>Chthoniobacterales</taxon>
        <taxon>Chthoniobacteraceae</taxon>
        <taxon>Chthoniobacter</taxon>
    </lineage>
</organism>
<comment type="caution">
    <text evidence="8">The sequence shown here is derived from an EMBL/GenBank/DDBJ whole genome shotgun (WGS) entry which is preliminary data.</text>
</comment>
<evidence type="ECO:0000256" key="2">
    <source>
        <dbReference type="ARBA" id="ARBA00006679"/>
    </source>
</evidence>
<feature type="transmembrane region" description="Helical" evidence="7">
    <location>
        <begin position="103"/>
        <end position="124"/>
    </location>
</feature>
<evidence type="ECO:0000256" key="5">
    <source>
        <dbReference type="ARBA" id="ARBA00022989"/>
    </source>
</evidence>
<keyword evidence="4 7" id="KW-0812">Transmembrane</keyword>
<evidence type="ECO:0000256" key="3">
    <source>
        <dbReference type="ARBA" id="ARBA00022475"/>
    </source>
</evidence>
<dbReference type="Proteomes" id="UP000005824">
    <property type="component" value="Unassembled WGS sequence"/>
</dbReference>
<evidence type="ECO:0000256" key="1">
    <source>
        <dbReference type="ARBA" id="ARBA00004651"/>
    </source>
</evidence>
<dbReference type="PANTHER" id="PTHR33452:SF1">
    <property type="entry name" value="INNER MEMBRANE PROTEIN YPHA-RELATED"/>
    <property type="match status" value="1"/>
</dbReference>
<dbReference type="GO" id="GO:0005886">
    <property type="term" value="C:plasma membrane"/>
    <property type="evidence" value="ECO:0007669"/>
    <property type="project" value="UniProtKB-SubCell"/>
</dbReference>
<evidence type="ECO:0000313" key="8">
    <source>
        <dbReference type="EMBL" id="EDY20462.1"/>
    </source>
</evidence>
<comment type="subcellular location">
    <subcellularLocation>
        <location evidence="1">Cell membrane</location>
        <topology evidence="1">Multi-pass membrane protein</topology>
    </subcellularLocation>
</comment>
<gene>
    <name evidence="8" type="ORF">CfE428DRAFT_1659</name>
</gene>
<dbReference type="Pfam" id="PF07681">
    <property type="entry name" value="DoxX"/>
    <property type="match status" value="1"/>
</dbReference>
<dbReference type="STRING" id="497964.CfE428DRAFT_1659"/>
<feature type="transmembrane region" description="Helical" evidence="7">
    <location>
        <begin position="12"/>
        <end position="29"/>
    </location>
</feature>
<dbReference type="eggNOG" id="COG2259">
    <property type="taxonomic scope" value="Bacteria"/>
</dbReference>
<dbReference type="InterPro" id="IPR051907">
    <property type="entry name" value="DoxX-like_oxidoreductase"/>
</dbReference>
<evidence type="ECO:0000256" key="4">
    <source>
        <dbReference type="ARBA" id="ARBA00022692"/>
    </source>
</evidence>
<dbReference type="InterPro" id="IPR032808">
    <property type="entry name" value="DoxX"/>
</dbReference>
<keyword evidence="5 7" id="KW-1133">Transmembrane helix</keyword>
<evidence type="ECO:0000313" key="9">
    <source>
        <dbReference type="Proteomes" id="UP000005824"/>
    </source>
</evidence>
<comment type="similarity">
    <text evidence="2">Belongs to the DoxX family.</text>
</comment>
<name>B4CYC1_9BACT</name>
<keyword evidence="9" id="KW-1185">Reference proteome</keyword>
<proteinExistence type="inferred from homology"/>
<keyword evidence="3" id="KW-1003">Cell membrane</keyword>
<dbReference type="PANTHER" id="PTHR33452">
    <property type="entry name" value="OXIDOREDUCTASE CATD-RELATED"/>
    <property type="match status" value="1"/>
</dbReference>
<feature type="transmembrane region" description="Helical" evidence="7">
    <location>
        <begin position="49"/>
        <end position="66"/>
    </location>
</feature>
<feature type="transmembrane region" description="Helical" evidence="7">
    <location>
        <begin position="73"/>
        <end position="97"/>
    </location>
</feature>
<sequence length="134" mass="14851">MWKNLSNYRDAALLFFRVTFGLEYIYVHGWPKLAGGISRWKEVGHAMKFVHIHFGFAFWGFMAAFSETICMGLLLIGLAFRPSCVLLVITMTVAAISDYHTKGGLGAASHALELCLLFIALIFIGPGKYSVDQG</sequence>
<dbReference type="AlphaFoldDB" id="B4CYC1"/>
<accession>B4CYC1</accession>
<evidence type="ECO:0000256" key="6">
    <source>
        <dbReference type="ARBA" id="ARBA00023136"/>
    </source>
</evidence>
<keyword evidence="6 7" id="KW-0472">Membrane</keyword>
<dbReference type="EMBL" id="ABVL01000004">
    <property type="protein sequence ID" value="EDY20462.1"/>
    <property type="molecule type" value="Genomic_DNA"/>
</dbReference>
<dbReference type="RefSeq" id="WP_006978985.1">
    <property type="nucleotide sequence ID" value="NZ_ABVL01000004.1"/>
</dbReference>
<protein>
    <submittedName>
        <fullName evidence="8">DoxX family protein</fullName>
    </submittedName>
</protein>
<reference evidence="8 9" key="1">
    <citation type="journal article" date="2011" name="J. Bacteriol.">
        <title>Genome sequence of Chthoniobacter flavus Ellin428, an aerobic heterotrophic soil bacterium.</title>
        <authorList>
            <person name="Kant R."/>
            <person name="van Passel M.W."/>
            <person name="Palva A."/>
            <person name="Lucas S."/>
            <person name="Lapidus A."/>
            <person name="Glavina Del Rio T."/>
            <person name="Dalin E."/>
            <person name="Tice H."/>
            <person name="Bruce D."/>
            <person name="Goodwin L."/>
            <person name="Pitluck S."/>
            <person name="Larimer F.W."/>
            <person name="Land M.L."/>
            <person name="Hauser L."/>
            <person name="Sangwan P."/>
            <person name="de Vos W.M."/>
            <person name="Janssen P.H."/>
            <person name="Smidt H."/>
        </authorList>
    </citation>
    <scope>NUCLEOTIDE SEQUENCE [LARGE SCALE GENOMIC DNA]</scope>
    <source>
        <strain evidence="8 9">Ellin428</strain>
    </source>
</reference>